<dbReference type="PANTHER" id="PTHR30290">
    <property type="entry name" value="PERIPLASMIC BINDING COMPONENT OF ABC TRANSPORTER"/>
    <property type="match status" value="1"/>
</dbReference>
<feature type="non-terminal residue" evidence="6">
    <location>
        <position position="1"/>
    </location>
</feature>
<evidence type="ECO:0000313" key="6">
    <source>
        <dbReference type="EMBL" id="SVC63721.1"/>
    </source>
</evidence>
<keyword evidence="3" id="KW-0813">Transport</keyword>
<feature type="non-terminal residue" evidence="6">
    <location>
        <position position="353"/>
    </location>
</feature>
<sequence length="353" mass="39850">VSYFLIGHFQEGLLRYDRRGRLAPGVAESWTVEALKLTFRLRPEARWSDGSRVTADDFVETWRRVNDPLEAAPFAAIMYPIRNAEAVQKGELPVDQLGVRAIDDQTLVVELEQPCGYCLNLMPHGTFFPVKADFLGARGKLYGSETEHLLANGPFQLSEWVHEARLKLTKNPHYWNHEAIHLNEIEVGYITADNRTRLNLFRDRQIAYASLGSDTVKDALDQGMRLRTFLSGGVAYMTFNHRPGRVTANRELRQAIQAVFDGDQFVNQVIGIPGYRSTTTLFPSWIRGLDGQFVEDYPPPEFERGQERADRLMGGARRELGKIPALTILTVSSPTGAKVAEYFQGVLKQRLGL</sequence>
<dbReference type="PANTHER" id="PTHR30290:SF10">
    <property type="entry name" value="PERIPLASMIC OLIGOPEPTIDE-BINDING PROTEIN-RELATED"/>
    <property type="match status" value="1"/>
</dbReference>
<gene>
    <name evidence="6" type="ORF">METZ01_LOCUS316575</name>
</gene>
<comment type="similarity">
    <text evidence="2">Belongs to the bacterial solute-binding protein 5 family.</text>
</comment>
<comment type="subcellular location">
    <subcellularLocation>
        <location evidence="1">Cell envelope</location>
    </subcellularLocation>
</comment>
<dbReference type="InterPro" id="IPR039424">
    <property type="entry name" value="SBP_5"/>
</dbReference>
<evidence type="ECO:0000256" key="4">
    <source>
        <dbReference type="ARBA" id="ARBA00022729"/>
    </source>
</evidence>
<dbReference type="InterPro" id="IPR000914">
    <property type="entry name" value="SBP_5_dom"/>
</dbReference>
<dbReference type="GO" id="GO:0030313">
    <property type="term" value="C:cell envelope"/>
    <property type="evidence" value="ECO:0007669"/>
    <property type="project" value="UniProtKB-SubCell"/>
</dbReference>
<dbReference type="GO" id="GO:0015833">
    <property type="term" value="P:peptide transport"/>
    <property type="evidence" value="ECO:0007669"/>
    <property type="project" value="TreeGrafter"/>
</dbReference>
<dbReference type="CDD" id="cd08504">
    <property type="entry name" value="PBP2_OppA"/>
    <property type="match status" value="1"/>
</dbReference>
<proteinExistence type="inferred from homology"/>
<keyword evidence="4" id="KW-0732">Signal</keyword>
<dbReference type="Gene3D" id="3.90.76.10">
    <property type="entry name" value="Dipeptide-binding Protein, Domain 1"/>
    <property type="match status" value="1"/>
</dbReference>
<dbReference type="Gene3D" id="3.10.105.10">
    <property type="entry name" value="Dipeptide-binding Protein, Domain 3"/>
    <property type="match status" value="1"/>
</dbReference>
<evidence type="ECO:0000256" key="1">
    <source>
        <dbReference type="ARBA" id="ARBA00004196"/>
    </source>
</evidence>
<organism evidence="6">
    <name type="scientific">marine metagenome</name>
    <dbReference type="NCBI Taxonomy" id="408172"/>
    <lineage>
        <taxon>unclassified sequences</taxon>
        <taxon>metagenomes</taxon>
        <taxon>ecological metagenomes</taxon>
    </lineage>
</organism>
<dbReference type="Gene3D" id="3.40.190.10">
    <property type="entry name" value="Periplasmic binding protein-like II"/>
    <property type="match status" value="1"/>
</dbReference>
<evidence type="ECO:0000256" key="2">
    <source>
        <dbReference type="ARBA" id="ARBA00005695"/>
    </source>
</evidence>
<feature type="domain" description="Solute-binding protein family 5" evidence="5">
    <location>
        <begin position="22"/>
        <end position="352"/>
    </location>
</feature>
<dbReference type="AlphaFoldDB" id="A0A382NVW5"/>
<evidence type="ECO:0000259" key="5">
    <source>
        <dbReference type="Pfam" id="PF00496"/>
    </source>
</evidence>
<dbReference type="GO" id="GO:1904680">
    <property type="term" value="F:peptide transmembrane transporter activity"/>
    <property type="evidence" value="ECO:0007669"/>
    <property type="project" value="TreeGrafter"/>
</dbReference>
<dbReference type="EMBL" id="UINC01102250">
    <property type="protein sequence ID" value="SVC63721.1"/>
    <property type="molecule type" value="Genomic_DNA"/>
</dbReference>
<reference evidence="6" key="1">
    <citation type="submission" date="2018-05" db="EMBL/GenBank/DDBJ databases">
        <authorList>
            <person name="Lanie J.A."/>
            <person name="Ng W.-L."/>
            <person name="Kazmierczak K.M."/>
            <person name="Andrzejewski T.M."/>
            <person name="Davidsen T.M."/>
            <person name="Wayne K.J."/>
            <person name="Tettelin H."/>
            <person name="Glass J.I."/>
            <person name="Rusch D."/>
            <person name="Podicherti R."/>
            <person name="Tsui H.-C.T."/>
            <person name="Winkler M.E."/>
        </authorList>
    </citation>
    <scope>NUCLEOTIDE SEQUENCE</scope>
</reference>
<dbReference type="Pfam" id="PF00496">
    <property type="entry name" value="SBP_bac_5"/>
    <property type="match status" value="1"/>
</dbReference>
<dbReference type="FunFam" id="3.90.76.10:FF:000001">
    <property type="entry name" value="Oligopeptide ABC transporter substrate-binding protein"/>
    <property type="match status" value="1"/>
</dbReference>
<evidence type="ECO:0000256" key="3">
    <source>
        <dbReference type="ARBA" id="ARBA00022448"/>
    </source>
</evidence>
<protein>
    <recommendedName>
        <fullName evidence="5">Solute-binding protein family 5 domain-containing protein</fullName>
    </recommendedName>
</protein>
<name>A0A382NVW5_9ZZZZ</name>
<accession>A0A382NVW5</accession>
<dbReference type="SUPFAM" id="SSF53850">
    <property type="entry name" value="Periplasmic binding protein-like II"/>
    <property type="match status" value="1"/>
</dbReference>